<dbReference type="EMBL" id="SJPN01000001">
    <property type="protein sequence ID" value="TWU07795.1"/>
    <property type="molecule type" value="Genomic_DNA"/>
</dbReference>
<dbReference type="Proteomes" id="UP000320176">
    <property type="component" value="Unassembled WGS sequence"/>
</dbReference>
<dbReference type="AlphaFoldDB" id="A0A5C6B679"/>
<evidence type="ECO:0000313" key="3">
    <source>
        <dbReference type="EMBL" id="TWU07795.1"/>
    </source>
</evidence>
<dbReference type="InterPro" id="IPR007835">
    <property type="entry name" value="MOFRL"/>
</dbReference>
<organism evidence="3 4">
    <name type="scientific">Stieleria varia</name>
    <dbReference type="NCBI Taxonomy" id="2528005"/>
    <lineage>
        <taxon>Bacteria</taxon>
        <taxon>Pseudomonadati</taxon>
        <taxon>Planctomycetota</taxon>
        <taxon>Planctomycetia</taxon>
        <taxon>Pirellulales</taxon>
        <taxon>Pirellulaceae</taxon>
        <taxon>Stieleria</taxon>
    </lineage>
</organism>
<dbReference type="InterPro" id="IPR038614">
    <property type="entry name" value="GK_N_sf"/>
</dbReference>
<dbReference type="Pfam" id="PF13660">
    <property type="entry name" value="DUF4147"/>
    <property type="match status" value="1"/>
</dbReference>
<dbReference type="RefSeq" id="WP_146517955.1">
    <property type="nucleotide sequence ID" value="NZ_CP151726.1"/>
</dbReference>
<evidence type="ECO:0000259" key="2">
    <source>
        <dbReference type="Pfam" id="PF13660"/>
    </source>
</evidence>
<dbReference type="SUPFAM" id="SSF82544">
    <property type="entry name" value="GckA/TtuD-like"/>
    <property type="match status" value="1"/>
</dbReference>
<evidence type="ECO:0000259" key="1">
    <source>
        <dbReference type="Pfam" id="PF05161"/>
    </source>
</evidence>
<accession>A0A5C6B679</accession>
<keyword evidence="3" id="KW-0560">Oxidoreductase</keyword>
<protein>
    <submittedName>
        <fullName evidence="3">Putative hydroxypyruvate reductase</fullName>
        <ecNumber evidence="3">1.1.1.81</ecNumber>
    </submittedName>
</protein>
<dbReference type="GO" id="GO:0008887">
    <property type="term" value="F:glycerate kinase activity"/>
    <property type="evidence" value="ECO:0007669"/>
    <property type="project" value="InterPro"/>
</dbReference>
<name>A0A5C6B679_9BACT</name>
<dbReference type="Gene3D" id="3.40.1480.10">
    <property type="entry name" value="MOFRL domain"/>
    <property type="match status" value="1"/>
</dbReference>
<feature type="domain" description="MOFRL-associated" evidence="2">
    <location>
        <begin position="19"/>
        <end position="267"/>
    </location>
</feature>
<dbReference type="Gene3D" id="3.40.50.10180">
    <property type="entry name" value="Glycerate kinase, MOFRL-like N-terminal domain"/>
    <property type="match status" value="1"/>
</dbReference>
<proteinExistence type="predicted"/>
<feature type="domain" description="MOFRL" evidence="1">
    <location>
        <begin position="345"/>
        <end position="459"/>
    </location>
</feature>
<dbReference type="GO" id="GO:0016618">
    <property type="term" value="F:hydroxypyruvate reductase [NAD(P)H] activity"/>
    <property type="evidence" value="ECO:0007669"/>
    <property type="project" value="UniProtKB-EC"/>
</dbReference>
<dbReference type="InterPro" id="IPR037035">
    <property type="entry name" value="GK-like_C_sf"/>
</dbReference>
<sequence length="476" mass="50387">MDATQPDQYPSSDVHPAIRIWNTGVLAVNPRTQVMNACQIDPSSINIAGHEFSREQIKRVIVVGGGKATAAMTQGFVDAVQGQIPTCGWVNVPQDKPERSIGKTDSAEYLSGIRVFPARPMGLNEPTAAAVQGTLEIIRLTQQADASDLCVALISGGGSALLTLPADGITLQDKLQVIRRLSESGADIVQLNTVRKHLSEVKGGGLLAACNGPLVTLVLSDVLGDPLDLIASGPTVPDTSLPSDAMNILQHFDPQRSLPANVYRVLERAVASTNDETQNRLQDFTPPVVIGNNETAVNASAELARELMFETESKSAQTCEGCAETIGIQIAQWILTRLDQSVATCLVWGGEPTVSLAPPDLRGLGGRNQQLVLAAYQRLLQANLSDEEWSRISLVSGGTDGEDGPTDAAGAVLTGSVHQKAQQLDLDVESSLSRNDAYHFFQQCGGLLKSGPTGTNVCDVRVAIVTGRQHPAGNAP</sequence>
<comment type="caution">
    <text evidence="3">The sequence shown here is derived from an EMBL/GenBank/DDBJ whole genome shotgun (WGS) entry which is preliminary data.</text>
</comment>
<dbReference type="PANTHER" id="PTHR12227:SF0">
    <property type="entry name" value="GLYCERATE KINASE"/>
    <property type="match status" value="1"/>
</dbReference>
<dbReference type="Pfam" id="PF05161">
    <property type="entry name" value="MOFRL"/>
    <property type="match status" value="1"/>
</dbReference>
<dbReference type="InterPro" id="IPR039760">
    <property type="entry name" value="MOFRL_protein"/>
</dbReference>
<reference evidence="3 4" key="1">
    <citation type="submission" date="2019-02" db="EMBL/GenBank/DDBJ databases">
        <title>Deep-cultivation of Planctomycetes and their phenomic and genomic characterization uncovers novel biology.</title>
        <authorList>
            <person name="Wiegand S."/>
            <person name="Jogler M."/>
            <person name="Boedeker C."/>
            <person name="Pinto D."/>
            <person name="Vollmers J."/>
            <person name="Rivas-Marin E."/>
            <person name="Kohn T."/>
            <person name="Peeters S.H."/>
            <person name="Heuer A."/>
            <person name="Rast P."/>
            <person name="Oberbeckmann S."/>
            <person name="Bunk B."/>
            <person name="Jeske O."/>
            <person name="Meyerdierks A."/>
            <person name="Storesund J.E."/>
            <person name="Kallscheuer N."/>
            <person name="Luecker S."/>
            <person name="Lage O.M."/>
            <person name="Pohl T."/>
            <person name="Merkel B.J."/>
            <person name="Hornburger P."/>
            <person name="Mueller R.-W."/>
            <person name="Bruemmer F."/>
            <person name="Labrenz M."/>
            <person name="Spormann A.M."/>
            <person name="Op Den Camp H."/>
            <person name="Overmann J."/>
            <person name="Amann R."/>
            <person name="Jetten M.S.M."/>
            <person name="Mascher T."/>
            <person name="Medema M.H."/>
            <person name="Devos D.P."/>
            <person name="Kaster A.-K."/>
            <person name="Ovreas L."/>
            <person name="Rohde M."/>
            <person name="Galperin M.Y."/>
            <person name="Jogler C."/>
        </authorList>
    </citation>
    <scope>NUCLEOTIDE SEQUENCE [LARGE SCALE GENOMIC DNA]</scope>
    <source>
        <strain evidence="3 4">Pla52n</strain>
    </source>
</reference>
<dbReference type="GO" id="GO:0005737">
    <property type="term" value="C:cytoplasm"/>
    <property type="evidence" value="ECO:0007669"/>
    <property type="project" value="TreeGrafter"/>
</dbReference>
<keyword evidence="3" id="KW-0670">Pyruvate</keyword>
<dbReference type="InterPro" id="IPR025286">
    <property type="entry name" value="MOFRL_assoc_dom"/>
</dbReference>
<dbReference type="PANTHER" id="PTHR12227">
    <property type="entry name" value="GLYCERATE KINASE"/>
    <property type="match status" value="1"/>
</dbReference>
<dbReference type="OrthoDB" id="9766552at2"/>
<evidence type="ECO:0000313" key="4">
    <source>
        <dbReference type="Proteomes" id="UP000320176"/>
    </source>
</evidence>
<gene>
    <name evidence="3" type="primary">ttuD</name>
    <name evidence="3" type="ORF">Pla52n_03700</name>
</gene>
<keyword evidence="4" id="KW-1185">Reference proteome</keyword>
<dbReference type="EC" id="1.1.1.81" evidence="3"/>